<dbReference type="STRING" id="871325.SAMN05444349_12354"/>
<dbReference type="InterPro" id="IPR011010">
    <property type="entry name" value="DNA_brk_join_enz"/>
</dbReference>
<dbReference type="Gene3D" id="1.10.150.130">
    <property type="match status" value="1"/>
</dbReference>
<keyword evidence="6" id="KW-0472">Membrane</keyword>
<dbReference type="AlphaFoldDB" id="A0A1M5CAW4"/>
<dbReference type="GO" id="GO:0003677">
    <property type="term" value="F:DNA binding"/>
    <property type="evidence" value="ECO:0007669"/>
    <property type="project" value="UniProtKB-UniRule"/>
</dbReference>
<accession>A0A1M5CAW4</accession>
<dbReference type="PANTHER" id="PTHR30349">
    <property type="entry name" value="PHAGE INTEGRASE-RELATED"/>
    <property type="match status" value="1"/>
</dbReference>
<dbReference type="PROSITE" id="PS51900">
    <property type="entry name" value="CB"/>
    <property type="match status" value="1"/>
</dbReference>
<proteinExistence type="inferred from homology"/>
<keyword evidence="3 5" id="KW-0238">DNA-binding</keyword>
<evidence type="ECO:0000256" key="3">
    <source>
        <dbReference type="ARBA" id="ARBA00023125"/>
    </source>
</evidence>
<reference evidence="9 10" key="1">
    <citation type="submission" date="2016-11" db="EMBL/GenBank/DDBJ databases">
        <authorList>
            <person name="Jaros S."/>
            <person name="Januszkiewicz K."/>
            <person name="Wedrychowicz H."/>
        </authorList>
    </citation>
    <scope>NUCLEOTIDE SEQUENCE [LARGE SCALE GENOMIC DNA]</scope>
    <source>
        <strain evidence="9 10">DSM 26883</strain>
    </source>
</reference>
<dbReference type="PROSITE" id="PS51898">
    <property type="entry name" value="TYR_RECOMBINASE"/>
    <property type="match status" value="1"/>
</dbReference>
<dbReference type="SUPFAM" id="SSF56349">
    <property type="entry name" value="DNA breaking-rejoining enzymes"/>
    <property type="match status" value="1"/>
</dbReference>
<evidence type="ECO:0000313" key="10">
    <source>
        <dbReference type="Proteomes" id="UP000184436"/>
    </source>
</evidence>
<organism evidence="9 10">
    <name type="scientific">Bacteroides faecichinchillae</name>
    <dbReference type="NCBI Taxonomy" id="871325"/>
    <lineage>
        <taxon>Bacteria</taxon>
        <taxon>Pseudomonadati</taxon>
        <taxon>Bacteroidota</taxon>
        <taxon>Bacteroidia</taxon>
        <taxon>Bacteroidales</taxon>
        <taxon>Bacteroidaceae</taxon>
        <taxon>Bacteroides</taxon>
    </lineage>
</organism>
<dbReference type="InterPro" id="IPR025269">
    <property type="entry name" value="SAM-like_dom"/>
</dbReference>
<protein>
    <submittedName>
        <fullName evidence="9">Site-specific recombinase XerD</fullName>
    </submittedName>
</protein>
<dbReference type="GO" id="GO:0006310">
    <property type="term" value="P:DNA recombination"/>
    <property type="evidence" value="ECO:0007669"/>
    <property type="project" value="UniProtKB-KW"/>
</dbReference>
<evidence type="ECO:0000313" key="9">
    <source>
        <dbReference type="EMBL" id="SHF51904.1"/>
    </source>
</evidence>
<keyword evidence="6" id="KW-0812">Transmembrane</keyword>
<evidence type="ECO:0000259" key="7">
    <source>
        <dbReference type="PROSITE" id="PS51898"/>
    </source>
</evidence>
<dbReference type="Gene3D" id="1.10.443.10">
    <property type="entry name" value="Intergrase catalytic core"/>
    <property type="match status" value="1"/>
</dbReference>
<evidence type="ECO:0000259" key="8">
    <source>
        <dbReference type="PROSITE" id="PS51900"/>
    </source>
</evidence>
<evidence type="ECO:0000256" key="6">
    <source>
        <dbReference type="SAM" id="Phobius"/>
    </source>
</evidence>
<dbReference type="InterPro" id="IPR002104">
    <property type="entry name" value="Integrase_catalytic"/>
</dbReference>
<dbReference type="EMBL" id="FQVD01000023">
    <property type="protein sequence ID" value="SHF51904.1"/>
    <property type="molecule type" value="Genomic_DNA"/>
</dbReference>
<gene>
    <name evidence="9" type="ORF">SAMN05444349_12354</name>
</gene>
<evidence type="ECO:0000256" key="5">
    <source>
        <dbReference type="PROSITE-ProRule" id="PRU01248"/>
    </source>
</evidence>
<dbReference type="Proteomes" id="UP000184436">
    <property type="component" value="Unassembled WGS sequence"/>
</dbReference>
<dbReference type="Pfam" id="PF13102">
    <property type="entry name" value="Phage_int_SAM_5"/>
    <property type="match status" value="1"/>
</dbReference>
<name>A0A1M5CAW4_9BACE</name>
<dbReference type="PANTHER" id="PTHR30349:SF64">
    <property type="entry name" value="PROPHAGE INTEGRASE INTD-RELATED"/>
    <property type="match status" value="1"/>
</dbReference>
<dbReference type="InterPro" id="IPR050090">
    <property type="entry name" value="Tyrosine_recombinase_XerCD"/>
</dbReference>
<dbReference type="InterPro" id="IPR035386">
    <property type="entry name" value="Arm-DNA-bind_5"/>
</dbReference>
<dbReference type="Pfam" id="PF00589">
    <property type="entry name" value="Phage_integrase"/>
    <property type="match status" value="1"/>
</dbReference>
<feature type="transmembrane region" description="Helical" evidence="6">
    <location>
        <begin position="21"/>
        <end position="39"/>
    </location>
</feature>
<evidence type="ECO:0000256" key="4">
    <source>
        <dbReference type="ARBA" id="ARBA00023172"/>
    </source>
</evidence>
<dbReference type="InterPro" id="IPR010998">
    <property type="entry name" value="Integrase_recombinase_N"/>
</dbReference>
<sequence>MDEEKRDKDKLNKIKILRNKNGTVIGIVPLITYLCFGFKSKYMANVKFIIRDMGADNEQTIYITSRFGRNEKLMYATPLKIEPLFWDEKKERVKNSKYCINKDEINAAITTIDAKVNSFIAESTAKSEPITKESLRSFLDTCFGKKVAAAHDFHSFFAEFIRLCDTRVSPRRGGQTIDYKTKREYARTYYYIQEYEKKRKVRLEFRSITQTFFNDFVAFLQELGLSTNTIWHKTVSLKAVMKAANEQELTNNTKYQLFKNVSEESQAIALSEKELDTIARFDFSSSARLERTRDLFLVGCWTGLRFSDFTRIREENIKDGMITIQQQKTNEFVTIPLHPVFLRIWEKYNGNLPGNISNQKFNDNLKDVCREAGLTEHVIKSITKGGQKQTTIYEKWQLVSSHTARRSFATNLYKSGFPSISIMQITGHKTESSFLKYIKVTKEEHAKMLMMHWQKNGNLLKVV</sequence>
<feature type="domain" description="Core-binding (CB)" evidence="8">
    <location>
        <begin position="180"/>
        <end position="245"/>
    </location>
</feature>
<dbReference type="Pfam" id="PF17293">
    <property type="entry name" value="Arm-DNA-bind_5"/>
    <property type="match status" value="1"/>
</dbReference>
<feature type="domain" description="Tyr recombinase" evidence="7">
    <location>
        <begin position="265"/>
        <end position="450"/>
    </location>
</feature>
<keyword evidence="6" id="KW-1133">Transmembrane helix</keyword>
<keyword evidence="2" id="KW-0229">DNA integration</keyword>
<keyword evidence="4" id="KW-0233">DNA recombination</keyword>
<dbReference type="InterPro" id="IPR013762">
    <property type="entry name" value="Integrase-like_cat_sf"/>
</dbReference>
<evidence type="ECO:0000256" key="1">
    <source>
        <dbReference type="ARBA" id="ARBA00008857"/>
    </source>
</evidence>
<keyword evidence="10" id="KW-1185">Reference proteome</keyword>
<dbReference type="InterPro" id="IPR044068">
    <property type="entry name" value="CB"/>
</dbReference>
<dbReference type="GO" id="GO:0015074">
    <property type="term" value="P:DNA integration"/>
    <property type="evidence" value="ECO:0007669"/>
    <property type="project" value="UniProtKB-KW"/>
</dbReference>
<dbReference type="CDD" id="cd01185">
    <property type="entry name" value="INTN1_C_like"/>
    <property type="match status" value="1"/>
</dbReference>
<evidence type="ECO:0000256" key="2">
    <source>
        <dbReference type="ARBA" id="ARBA00022908"/>
    </source>
</evidence>
<comment type="similarity">
    <text evidence="1">Belongs to the 'phage' integrase family.</text>
</comment>